<evidence type="ECO:0000313" key="2">
    <source>
        <dbReference type="Proteomes" id="UP000216063"/>
    </source>
</evidence>
<keyword evidence="2" id="KW-1185">Reference proteome</keyword>
<dbReference type="AlphaFoldDB" id="A0A255DPH1"/>
<accession>A0A255DPH1</accession>
<name>A0A255DPH1_9MYCO</name>
<proteinExistence type="predicted"/>
<organism evidence="1 2">
    <name type="scientific">Mycolicibacterium sphagni</name>
    <dbReference type="NCBI Taxonomy" id="1786"/>
    <lineage>
        <taxon>Bacteria</taxon>
        <taxon>Bacillati</taxon>
        <taxon>Actinomycetota</taxon>
        <taxon>Actinomycetes</taxon>
        <taxon>Mycobacteriales</taxon>
        <taxon>Mycobacteriaceae</taxon>
        <taxon>Mycolicibacterium</taxon>
    </lineage>
</organism>
<gene>
    <name evidence="1" type="ORF">CG716_06950</name>
</gene>
<dbReference type="EMBL" id="NOZR01000004">
    <property type="protein sequence ID" value="OYN81256.1"/>
    <property type="molecule type" value="Genomic_DNA"/>
</dbReference>
<reference evidence="1 2" key="1">
    <citation type="submission" date="2017-07" db="EMBL/GenBank/DDBJ databases">
        <title>The new phylogeny of genus Mycobacterium.</title>
        <authorList>
            <person name="Tortoli E."/>
            <person name="Trovato A."/>
            <person name="Cirillo D.M."/>
        </authorList>
    </citation>
    <scope>NUCLEOTIDE SEQUENCE [LARGE SCALE GENOMIC DNA]</scope>
    <source>
        <strain evidence="1 2">ATCC 33027</strain>
    </source>
</reference>
<sequence>MVLALVAVEVVEEAEGESETAALLDLSLTADVGLLRLVAPVADFFGPASDFAESEALDEPDLPVSALATPWLAAAMAAPTPTATATPPT</sequence>
<evidence type="ECO:0000313" key="1">
    <source>
        <dbReference type="EMBL" id="OYN81256.1"/>
    </source>
</evidence>
<dbReference type="Proteomes" id="UP000216063">
    <property type="component" value="Unassembled WGS sequence"/>
</dbReference>
<protein>
    <submittedName>
        <fullName evidence="1">Uncharacterized protein</fullName>
    </submittedName>
</protein>
<comment type="caution">
    <text evidence="1">The sequence shown here is derived from an EMBL/GenBank/DDBJ whole genome shotgun (WGS) entry which is preliminary data.</text>
</comment>